<comment type="subcellular location">
    <subcellularLocation>
        <location evidence="3">Secreted</location>
    </subcellularLocation>
</comment>
<dbReference type="AlphaFoldDB" id="H2CYP4"/>
<keyword evidence="5" id="KW-0964">Secreted</keyword>
<evidence type="ECO:0000256" key="1">
    <source>
        <dbReference type="ARBA" id="ARBA00001604"/>
    </source>
</evidence>
<dbReference type="GO" id="GO:0050482">
    <property type="term" value="P:arachidonate secretion"/>
    <property type="evidence" value="ECO:0007669"/>
    <property type="project" value="InterPro"/>
</dbReference>
<dbReference type="GO" id="GO:0004623">
    <property type="term" value="F:phospholipase A2 activity"/>
    <property type="evidence" value="ECO:0007669"/>
    <property type="project" value="UniProtKB-EC"/>
</dbReference>
<dbReference type="GO" id="GO:0016042">
    <property type="term" value="P:lipid catabolic process"/>
    <property type="evidence" value="ECO:0007669"/>
    <property type="project" value="UniProtKB-KW"/>
</dbReference>
<evidence type="ECO:0000256" key="5">
    <source>
        <dbReference type="ARBA" id="ARBA00022525"/>
    </source>
</evidence>
<evidence type="ECO:0000256" key="3">
    <source>
        <dbReference type="ARBA" id="ARBA00004613"/>
    </source>
</evidence>
<name>H2CYP4_PANCV</name>
<dbReference type="InterPro" id="IPR036444">
    <property type="entry name" value="PLipase_A2_dom_sf"/>
</dbReference>
<comment type="cofactor">
    <cofactor evidence="2">
        <name>Ca(2+)</name>
        <dbReference type="ChEBI" id="CHEBI:29108"/>
    </cofactor>
</comment>
<keyword evidence="11" id="KW-0865">Zymogen</keyword>
<organism evidence="13">
    <name type="scientific">Pandinus cavimanus</name>
    <name type="common">Tanzanian red clawed scorpion</name>
    <dbReference type="NCBI Taxonomy" id="217261"/>
    <lineage>
        <taxon>Eukaryota</taxon>
        <taxon>Metazoa</taxon>
        <taxon>Ecdysozoa</taxon>
        <taxon>Arthropoda</taxon>
        <taxon>Chelicerata</taxon>
        <taxon>Arachnida</taxon>
        <taxon>Scorpiones</taxon>
        <taxon>Iurida</taxon>
        <taxon>Scorpionoidea</taxon>
        <taxon>Scorpionidae</taxon>
        <taxon>Pandininae</taxon>
        <taxon>Pandinus</taxon>
    </lineage>
</organism>
<dbReference type="SUPFAM" id="SSF48619">
    <property type="entry name" value="Phospholipase A2, PLA2"/>
    <property type="match status" value="1"/>
</dbReference>
<comment type="catalytic activity">
    <reaction evidence="1">
        <text>a 1,2-diacyl-sn-glycero-3-phosphocholine + H2O = a 1-acyl-sn-glycero-3-phosphocholine + a fatty acid + H(+)</text>
        <dbReference type="Rhea" id="RHEA:15801"/>
        <dbReference type="ChEBI" id="CHEBI:15377"/>
        <dbReference type="ChEBI" id="CHEBI:15378"/>
        <dbReference type="ChEBI" id="CHEBI:28868"/>
        <dbReference type="ChEBI" id="CHEBI:57643"/>
        <dbReference type="ChEBI" id="CHEBI:58168"/>
        <dbReference type="EC" id="3.1.1.4"/>
    </reaction>
</comment>
<keyword evidence="10" id="KW-0443">Lipid metabolism</keyword>
<keyword evidence="8" id="KW-0106">Calcium</keyword>
<keyword evidence="6" id="KW-0479">Metal-binding</keyword>
<dbReference type="PROSITE" id="PS00118">
    <property type="entry name" value="PA2_HIS"/>
    <property type="match status" value="1"/>
</dbReference>
<proteinExistence type="evidence at transcript level"/>
<dbReference type="GO" id="GO:0005576">
    <property type="term" value="C:extracellular region"/>
    <property type="evidence" value="ECO:0007669"/>
    <property type="project" value="UniProtKB-SubCell"/>
</dbReference>
<evidence type="ECO:0000256" key="8">
    <source>
        <dbReference type="ARBA" id="ARBA00022837"/>
    </source>
</evidence>
<sequence length="167" mass="18622">MHTPKHAIQRISKEEMEFFEGRCERMGEAERTMWGTKWCGSGNEAADISELGYWSNLDSCCRTHDHCDNIPSGQSKYGLTNEGKYTMMNCKCETAFEQCLRNVTGGMEGPAAAFVRKTYFDLYGNGCYNVQCPSEERSARSEECPNGVATYTGEAGYGAWAINKING</sequence>
<comment type="similarity">
    <text evidence="4">Belongs to the phospholipase A2 family. Group III subfamily.</text>
</comment>
<dbReference type="Pfam" id="PF05826">
    <property type="entry name" value="Phospholip_A2_2"/>
    <property type="match status" value="1"/>
</dbReference>
<evidence type="ECO:0000313" key="13">
    <source>
        <dbReference type="EMBL" id="AEX09202.1"/>
    </source>
</evidence>
<keyword evidence="7" id="KW-0378">Hydrolase</keyword>
<dbReference type="PANTHER" id="PTHR12253">
    <property type="entry name" value="RH14732P"/>
    <property type="match status" value="1"/>
</dbReference>
<dbReference type="InterPro" id="IPR016090">
    <property type="entry name" value="PLA2-like_dom"/>
</dbReference>
<dbReference type="GO" id="GO:0006644">
    <property type="term" value="P:phospholipid metabolic process"/>
    <property type="evidence" value="ECO:0007669"/>
    <property type="project" value="InterPro"/>
</dbReference>
<evidence type="ECO:0000256" key="6">
    <source>
        <dbReference type="ARBA" id="ARBA00022723"/>
    </source>
</evidence>
<dbReference type="CDD" id="cd04704">
    <property type="entry name" value="PLA2_bee_venom_like"/>
    <property type="match status" value="1"/>
</dbReference>
<dbReference type="Gene3D" id="1.20.90.10">
    <property type="entry name" value="Phospholipase A2 domain"/>
    <property type="match status" value="1"/>
</dbReference>
<evidence type="ECO:0000259" key="12">
    <source>
        <dbReference type="Pfam" id="PF05826"/>
    </source>
</evidence>
<evidence type="ECO:0000256" key="2">
    <source>
        <dbReference type="ARBA" id="ARBA00001913"/>
    </source>
</evidence>
<evidence type="ECO:0000256" key="9">
    <source>
        <dbReference type="ARBA" id="ARBA00022963"/>
    </source>
</evidence>
<evidence type="ECO:0000256" key="7">
    <source>
        <dbReference type="ARBA" id="ARBA00022801"/>
    </source>
</evidence>
<evidence type="ECO:0000256" key="11">
    <source>
        <dbReference type="ARBA" id="ARBA00023145"/>
    </source>
</evidence>
<keyword evidence="9" id="KW-0442">Lipid degradation</keyword>
<evidence type="ECO:0000256" key="4">
    <source>
        <dbReference type="ARBA" id="ARBA00009659"/>
    </source>
</evidence>
<accession>H2CYP4</accession>
<dbReference type="GO" id="GO:0046872">
    <property type="term" value="F:metal ion binding"/>
    <property type="evidence" value="ECO:0007669"/>
    <property type="project" value="UniProtKB-KW"/>
</dbReference>
<feature type="domain" description="Phospholipase A2-like central" evidence="12">
    <location>
        <begin position="33"/>
        <end position="130"/>
    </location>
</feature>
<dbReference type="InterPro" id="IPR033113">
    <property type="entry name" value="PLA2_histidine"/>
</dbReference>
<dbReference type="EMBL" id="JN315724">
    <property type="protein sequence ID" value="AEX09202.1"/>
    <property type="molecule type" value="mRNA"/>
</dbReference>
<reference evidence="13" key="1">
    <citation type="journal article" date="2012" name="Proteomics">
        <title>Molecular diversity of the telson and venom components from Pandinus cavimanus (Scorpionidae Latreille 1802): transcriptome, venomics and function.</title>
        <authorList>
            <person name="Diego-Garcia E."/>
            <person name="Peigneur S."/>
            <person name="Clynen E."/>
            <person name="Marien T."/>
            <person name="Czech L."/>
            <person name="Schoofs L."/>
            <person name="Tytgat J."/>
        </authorList>
    </citation>
    <scope>NUCLEOTIDE SEQUENCE</scope>
</reference>
<protein>
    <submittedName>
        <fullName evidence="13">Phospholipase-like calcium release channel inhibitor</fullName>
    </submittedName>
</protein>
<evidence type="ECO:0000256" key="10">
    <source>
        <dbReference type="ARBA" id="ARBA00023098"/>
    </source>
</evidence>